<dbReference type="EMBL" id="GBRH01239335">
    <property type="protein sequence ID" value="JAD58560.1"/>
    <property type="molecule type" value="Transcribed_RNA"/>
</dbReference>
<reference evidence="1" key="2">
    <citation type="journal article" date="2015" name="Data Brief">
        <title>Shoot transcriptome of the giant reed, Arundo donax.</title>
        <authorList>
            <person name="Barrero R.A."/>
            <person name="Guerrero F.D."/>
            <person name="Moolhuijzen P."/>
            <person name="Goolsby J.A."/>
            <person name="Tidwell J."/>
            <person name="Bellgard S.E."/>
            <person name="Bellgard M.I."/>
        </authorList>
    </citation>
    <scope>NUCLEOTIDE SEQUENCE</scope>
    <source>
        <tissue evidence="1">Shoot tissue taken approximately 20 cm above the soil surface</tissue>
    </source>
</reference>
<protein>
    <submittedName>
        <fullName evidence="1">Uncharacterized protein</fullName>
    </submittedName>
</protein>
<organism evidence="1">
    <name type="scientific">Arundo donax</name>
    <name type="common">Giant reed</name>
    <name type="synonym">Donax arundinaceus</name>
    <dbReference type="NCBI Taxonomy" id="35708"/>
    <lineage>
        <taxon>Eukaryota</taxon>
        <taxon>Viridiplantae</taxon>
        <taxon>Streptophyta</taxon>
        <taxon>Embryophyta</taxon>
        <taxon>Tracheophyta</taxon>
        <taxon>Spermatophyta</taxon>
        <taxon>Magnoliopsida</taxon>
        <taxon>Liliopsida</taxon>
        <taxon>Poales</taxon>
        <taxon>Poaceae</taxon>
        <taxon>PACMAD clade</taxon>
        <taxon>Arundinoideae</taxon>
        <taxon>Arundineae</taxon>
        <taxon>Arundo</taxon>
    </lineage>
</organism>
<proteinExistence type="predicted"/>
<name>A0A0A9BBG2_ARUDO</name>
<evidence type="ECO:0000313" key="1">
    <source>
        <dbReference type="EMBL" id="JAD58560.1"/>
    </source>
</evidence>
<dbReference type="AlphaFoldDB" id="A0A0A9BBG2"/>
<accession>A0A0A9BBG2</accession>
<sequence length="39" mass="4291">MFVDFVLVARSAGYTMANAVFTSFSSVFVRSLSLPRRGC</sequence>
<reference evidence="1" key="1">
    <citation type="submission" date="2014-09" db="EMBL/GenBank/DDBJ databases">
        <authorList>
            <person name="Magalhaes I.L.F."/>
            <person name="Oliveira U."/>
            <person name="Santos F.R."/>
            <person name="Vidigal T.H.D.A."/>
            <person name="Brescovit A.D."/>
            <person name="Santos A.J."/>
        </authorList>
    </citation>
    <scope>NUCLEOTIDE SEQUENCE</scope>
    <source>
        <tissue evidence="1">Shoot tissue taken approximately 20 cm above the soil surface</tissue>
    </source>
</reference>